<feature type="compositionally biased region" description="Basic and acidic residues" evidence="1">
    <location>
        <begin position="310"/>
        <end position="323"/>
    </location>
</feature>
<dbReference type="Proteomes" id="UP000186601">
    <property type="component" value="Unassembled WGS sequence"/>
</dbReference>
<gene>
    <name evidence="2" type="ORF">PHLCEN_2v10660</name>
</gene>
<feature type="compositionally biased region" description="Polar residues" evidence="1">
    <location>
        <begin position="299"/>
        <end position="308"/>
    </location>
</feature>
<proteinExistence type="predicted"/>
<feature type="non-terminal residue" evidence="2">
    <location>
        <position position="1"/>
    </location>
</feature>
<sequence length="390" mass="42907">ISSVDKFNSYRGSGTTAIFEAVWRSGDRTWVPYDAVKHLLAFNEFLAALGVGDAKDLPEGTGSPPPDDPQVFLGCMVLDPPSALIRPPYSSKSTHGRVCRDSRLHAVISRPPCALLFFRSHSPILLSLSLPTDLLATLVCLLMPYRHPRLSRRSDGALVLESKGCHYSYPLNELTTALFFDSQLREHRVQVDNTVMPGFYDGLALLWNSLDGCRFKLATFDAEAKQAIMAGPPIPRIEFIPTQFAHASSSMDASTSGTIITPDEQQHLLLMAAREKMRLDRRKFQGIADRQAKRALQPETRQPSSKASQRVRERIAEDRERRLSNPALAAPRDDDDELEDYPPDDEPMGEALTPAITAAVAASNMEDMVVSPLDVGKQGAKAGLKGKARG</sequence>
<evidence type="ECO:0000313" key="2">
    <source>
        <dbReference type="EMBL" id="PSR73497.1"/>
    </source>
</evidence>
<reference evidence="2 3" key="1">
    <citation type="submission" date="2018-02" db="EMBL/GenBank/DDBJ databases">
        <title>Genome sequence of the basidiomycete white-rot fungus Phlebia centrifuga.</title>
        <authorList>
            <person name="Granchi Z."/>
            <person name="Peng M."/>
            <person name="de Vries R.P."/>
            <person name="Hilden K."/>
            <person name="Makela M.R."/>
            <person name="Grigoriev I."/>
            <person name="Riley R."/>
        </authorList>
    </citation>
    <scope>NUCLEOTIDE SEQUENCE [LARGE SCALE GENOMIC DNA]</scope>
    <source>
        <strain evidence="2 3">FBCC195</strain>
    </source>
</reference>
<dbReference type="AlphaFoldDB" id="A0A2R6NMI9"/>
<evidence type="ECO:0000256" key="1">
    <source>
        <dbReference type="SAM" id="MobiDB-lite"/>
    </source>
</evidence>
<dbReference type="STRING" id="98765.A0A2R6NMI9"/>
<dbReference type="OrthoDB" id="3211671at2759"/>
<feature type="compositionally biased region" description="Acidic residues" evidence="1">
    <location>
        <begin position="333"/>
        <end position="348"/>
    </location>
</feature>
<organism evidence="2 3">
    <name type="scientific">Hermanssonia centrifuga</name>
    <dbReference type="NCBI Taxonomy" id="98765"/>
    <lineage>
        <taxon>Eukaryota</taxon>
        <taxon>Fungi</taxon>
        <taxon>Dikarya</taxon>
        <taxon>Basidiomycota</taxon>
        <taxon>Agaricomycotina</taxon>
        <taxon>Agaricomycetes</taxon>
        <taxon>Polyporales</taxon>
        <taxon>Meruliaceae</taxon>
        <taxon>Hermanssonia</taxon>
    </lineage>
</organism>
<name>A0A2R6NMI9_9APHY</name>
<protein>
    <submittedName>
        <fullName evidence="2">Uncharacterized protein</fullName>
    </submittedName>
</protein>
<comment type="caution">
    <text evidence="2">The sequence shown here is derived from an EMBL/GenBank/DDBJ whole genome shotgun (WGS) entry which is preliminary data.</text>
</comment>
<feature type="region of interest" description="Disordered" evidence="1">
    <location>
        <begin position="291"/>
        <end position="353"/>
    </location>
</feature>
<evidence type="ECO:0000313" key="3">
    <source>
        <dbReference type="Proteomes" id="UP000186601"/>
    </source>
</evidence>
<keyword evidence="3" id="KW-1185">Reference proteome</keyword>
<dbReference type="EMBL" id="MLYV02001075">
    <property type="protein sequence ID" value="PSR73497.1"/>
    <property type="molecule type" value="Genomic_DNA"/>
</dbReference>
<accession>A0A2R6NMI9</accession>